<keyword evidence="1" id="KW-1133">Transmembrane helix</keyword>
<name>A0ABN2EP90_9ACTN</name>
<reference evidence="2 3" key="1">
    <citation type="journal article" date="2019" name="Int. J. Syst. Evol. Microbiol.">
        <title>The Global Catalogue of Microorganisms (GCM) 10K type strain sequencing project: providing services to taxonomists for standard genome sequencing and annotation.</title>
        <authorList>
            <consortium name="The Broad Institute Genomics Platform"/>
            <consortium name="The Broad Institute Genome Sequencing Center for Infectious Disease"/>
            <person name="Wu L."/>
            <person name="Ma J."/>
        </authorList>
    </citation>
    <scope>NUCLEOTIDE SEQUENCE [LARGE SCALE GENOMIC DNA]</scope>
    <source>
        <strain evidence="2 3">JCM 14304</strain>
    </source>
</reference>
<gene>
    <name evidence="2" type="ORF">GCM10009742_75740</name>
</gene>
<accession>A0ABN2EP90</accession>
<feature type="transmembrane region" description="Helical" evidence="1">
    <location>
        <begin position="69"/>
        <end position="90"/>
    </location>
</feature>
<sequence>MSNRTHCVDILVAFRTATLFGVSTPAAAPAARQSLTMVCATMAAAIPLITIVLWFVLATDGIGDFPATWAPIAVLAVAGASYALCELVGFRTPPLEYSDRSAADVARESWGRFTASTFTRFALCEAAFLVAVALAFVVQSFWVVLIGAVVALPLFFLEAWPGERNQRRFATALESRGIPSYLVGSRLQD</sequence>
<keyword evidence="3" id="KW-1185">Reference proteome</keyword>
<dbReference type="EMBL" id="BAAAND010000013">
    <property type="protein sequence ID" value="GAA1613369.1"/>
    <property type="molecule type" value="Genomic_DNA"/>
</dbReference>
<feature type="transmembrane region" description="Helical" evidence="1">
    <location>
        <begin position="35"/>
        <end position="57"/>
    </location>
</feature>
<evidence type="ECO:0000313" key="3">
    <source>
        <dbReference type="Proteomes" id="UP001500190"/>
    </source>
</evidence>
<comment type="caution">
    <text evidence="2">The sequence shown here is derived from an EMBL/GenBank/DDBJ whole genome shotgun (WGS) entry which is preliminary data.</text>
</comment>
<dbReference type="Proteomes" id="UP001500190">
    <property type="component" value="Unassembled WGS sequence"/>
</dbReference>
<evidence type="ECO:0000256" key="1">
    <source>
        <dbReference type="SAM" id="Phobius"/>
    </source>
</evidence>
<protein>
    <submittedName>
        <fullName evidence="2">Uncharacterized protein</fullName>
    </submittedName>
</protein>
<proteinExistence type="predicted"/>
<organism evidence="2 3">
    <name type="scientific">Kribbella karoonensis</name>
    <dbReference type="NCBI Taxonomy" id="324851"/>
    <lineage>
        <taxon>Bacteria</taxon>
        <taxon>Bacillati</taxon>
        <taxon>Actinomycetota</taxon>
        <taxon>Actinomycetes</taxon>
        <taxon>Propionibacteriales</taxon>
        <taxon>Kribbellaceae</taxon>
        <taxon>Kribbella</taxon>
    </lineage>
</organism>
<keyword evidence="1" id="KW-0472">Membrane</keyword>
<keyword evidence="1" id="KW-0812">Transmembrane</keyword>
<evidence type="ECO:0000313" key="2">
    <source>
        <dbReference type="EMBL" id="GAA1613369.1"/>
    </source>
</evidence>